<dbReference type="EMBL" id="SEZJ01000028">
    <property type="protein sequence ID" value="RYU41905.1"/>
    <property type="molecule type" value="Genomic_DNA"/>
</dbReference>
<name>A0A4Q5KAS0_9GAMM</name>
<evidence type="ECO:0000259" key="1">
    <source>
        <dbReference type="Pfam" id="PF12571"/>
    </source>
</evidence>
<organism evidence="2 3">
    <name type="scientific">Aliivibrio finisterrensis</name>
    <dbReference type="NCBI Taxonomy" id="511998"/>
    <lineage>
        <taxon>Bacteria</taxon>
        <taxon>Pseudomonadati</taxon>
        <taxon>Pseudomonadota</taxon>
        <taxon>Gammaproteobacteria</taxon>
        <taxon>Vibrionales</taxon>
        <taxon>Vibrionaceae</taxon>
        <taxon>Aliivibrio</taxon>
    </lineage>
</organism>
<proteinExistence type="predicted"/>
<dbReference type="AlphaFoldDB" id="A0A4Q5KAS0"/>
<gene>
    <name evidence="2" type="ORF">ERW49_18640</name>
</gene>
<dbReference type="RefSeq" id="WP_130088360.1">
    <property type="nucleotide sequence ID" value="NZ_SEZJ01000028.1"/>
</dbReference>
<sequence>MVGSLSIQDDNSELLTTAVLTDVGERLLDEAYQSGRKLIITEMSLGDSNLSYVKPDPSFTSLVHEFGRQPINEGNTDKTWVNAIVYVDAVRWKGNSILEFGLHDADGNMIVYSSYPRTTIPTEGAEYVQVEIECYLDLYNASSVTINITPIMPLASETESGLIKIATTDKVDDGSDDSTCITPLKLKEKTATDEDVDSQSNANKLIALPQFWRIINPIKDRVNEALSVAHSKWTYVQASLTTYGATKLSSAVNSTSESLAATSKAVKLVADIANSKITKAQADLWYWKRGETVTNSTKLNNKTNSNTADPITIAERNSDGDLLARLFRSSGSNENEMSGGLAFRKSTSDNYIRFCNNIPAIRSWLRVFSEAEGDARYVAKGSSSLVSFTQGFNANGWWRKWSDGRMECWGKGKTFAQAFNTTTNLTVVMTQIHSADSTGTTIKTVSTTGFVTFKYYTAYYYAFGEYAQTKNIVSMKNPEFMDEGKTVILVDAHFNSDGVDSECKHIVCNHSDPERFNSLISGECGDIKEYDLDLALREEQKQNELNFFESEKAVALRIEEDYRLELADISDEQMREVKEYIRAINPTATTRSIPVRPEIMSHYS</sequence>
<dbReference type="Pfam" id="PF12571">
    <property type="entry name" value="Phage_tail_fib"/>
    <property type="match status" value="1"/>
</dbReference>
<dbReference type="Proteomes" id="UP000293465">
    <property type="component" value="Unassembled WGS sequence"/>
</dbReference>
<evidence type="ECO:0000313" key="2">
    <source>
        <dbReference type="EMBL" id="RYU41905.1"/>
    </source>
</evidence>
<dbReference type="GO" id="GO:0046718">
    <property type="term" value="P:symbiont entry into host cell"/>
    <property type="evidence" value="ECO:0007669"/>
    <property type="project" value="InterPro"/>
</dbReference>
<evidence type="ECO:0000313" key="3">
    <source>
        <dbReference type="Proteomes" id="UP000293465"/>
    </source>
</evidence>
<accession>A0A4Q5KAS0</accession>
<dbReference type="InterPro" id="IPR005068">
    <property type="entry name" value="Phage_lambda_Stf-r2"/>
</dbReference>
<reference evidence="2 3" key="1">
    <citation type="submission" date="2019-02" db="EMBL/GenBank/DDBJ databases">
        <title>Genome sequences of Aliivibrio finisterrensis strains from farmed Atlantic salmon.</title>
        <authorList>
            <person name="Bowman J.P."/>
        </authorList>
    </citation>
    <scope>NUCLEOTIDE SEQUENCE [LARGE SCALE GENOMIC DNA]</scope>
    <source>
        <strain evidence="2 3">A32</strain>
    </source>
</reference>
<protein>
    <recommendedName>
        <fullName evidence="1">Phage tail fibre protein N-terminal domain-containing protein</fullName>
    </recommendedName>
</protein>
<dbReference type="GeneID" id="56277082"/>
<comment type="caution">
    <text evidence="2">The sequence shown here is derived from an EMBL/GenBank/DDBJ whole genome shotgun (WGS) entry which is preliminary data.</text>
</comment>
<dbReference type="Pfam" id="PF03406">
    <property type="entry name" value="Phage_fiber_2"/>
    <property type="match status" value="1"/>
</dbReference>
<feature type="domain" description="Phage tail fibre protein N-terminal" evidence="1">
    <location>
        <begin position="18"/>
        <end position="155"/>
    </location>
</feature>
<dbReference type="OrthoDB" id="9810174at2"/>
<dbReference type="GO" id="GO:0019062">
    <property type="term" value="P:virion attachment to host cell"/>
    <property type="evidence" value="ECO:0007669"/>
    <property type="project" value="InterPro"/>
</dbReference>
<dbReference type="InterPro" id="IPR022225">
    <property type="entry name" value="Phage_tail_fibre_N"/>
</dbReference>